<dbReference type="EMBL" id="FOEG01000020">
    <property type="protein sequence ID" value="SEP20010.1"/>
    <property type="molecule type" value="Genomic_DNA"/>
</dbReference>
<dbReference type="AlphaFoldDB" id="A0A1H8VXE6"/>
<sequence>GSTLGYHNQPMPYAVRIAWRDESTGVIYRAEAELPEDLTARAARLPPVVWERMDWKDSARYLIIGVEADGGLTVWLSNAPRARSVSGRVLEKITRAQGEPIDEADVHP</sequence>
<keyword evidence="2" id="KW-1185">Reference proteome</keyword>
<protein>
    <submittedName>
        <fullName evidence="1">Uncharacterized protein</fullName>
    </submittedName>
</protein>
<reference evidence="1 2" key="1">
    <citation type="submission" date="2016-10" db="EMBL/GenBank/DDBJ databases">
        <authorList>
            <person name="de Groot N.N."/>
        </authorList>
    </citation>
    <scope>NUCLEOTIDE SEQUENCE [LARGE SCALE GENOMIC DNA]</scope>
    <source>
        <strain evidence="1 2">CGMCC 1.6291</strain>
    </source>
</reference>
<evidence type="ECO:0000313" key="1">
    <source>
        <dbReference type="EMBL" id="SEP20010.1"/>
    </source>
</evidence>
<name>A0A1H8VXE6_9GAMM</name>
<gene>
    <name evidence="1" type="ORF">SAMN04488052_1202</name>
</gene>
<feature type="non-terminal residue" evidence="1">
    <location>
        <position position="1"/>
    </location>
</feature>
<dbReference type="Proteomes" id="UP000199657">
    <property type="component" value="Unassembled WGS sequence"/>
</dbReference>
<organism evidence="1 2">
    <name type="scientific">Aquisalimonas asiatica</name>
    <dbReference type="NCBI Taxonomy" id="406100"/>
    <lineage>
        <taxon>Bacteria</taxon>
        <taxon>Pseudomonadati</taxon>
        <taxon>Pseudomonadota</taxon>
        <taxon>Gammaproteobacteria</taxon>
        <taxon>Chromatiales</taxon>
        <taxon>Ectothiorhodospiraceae</taxon>
        <taxon>Aquisalimonas</taxon>
    </lineage>
</organism>
<evidence type="ECO:0000313" key="2">
    <source>
        <dbReference type="Proteomes" id="UP000199657"/>
    </source>
</evidence>
<accession>A0A1H8VXE6</accession>
<proteinExistence type="predicted"/>
<dbReference type="RefSeq" id="WP_171909998.1">
    <property type="nucleotide sequence ID" value="NZ_FOEG01000020.1"/>
</dbReference>